<evidence type="ECO:0000256" key="1">
    <source>
        <dbReference type="ARBA" id="ARBA00022553"/>
    </source>
</evidence>
<dbReference type="Gene3D" id="3.40.50.2300">
    <property type="match status" value="1"/>
</dbReference>
<evidence type="ECO:0000259" key="3">
    <source>
        <dbReference type="PROSITE" id="PS50110"/>
    </source>
</evidence>
<dbReference type="SUPFAM" id="SSF52172">
    <property type="entry name" value="CheY-like"/>
    <property type="match status" value="1"/>
</dbReference>
<dbReference type="PANTHER" id="PTHR44591">
    <property type="entry name" value="STRESS RESPONSE REGULATOR PROTEIN 1"/>
    <property type="match status" value="1"/>
</dbReference>
<dbReference type="eggNOG" id="COG4565">
    <property type="taxonomic scope" value="Bacteria"/>
</dbReference>
<dbReference type="InterPro" id="IPR001789">
    <property type="entry name" value="Sig_transdc_resp-reg_receiver"/>
</dbReference>
<dbReference type="RefSeq" id="WP_006273218.1">
    <property type="nucleotide sequence ID" value="NZ_GL883078.1"/>
</dbReference>
<dbReference type="EMBL" id="GL883078">
    <property type="protein sequence ID" value="EGF91032.1"/>
    <property type="molecule type" value="Genomic_DNA"/>
</dbReference>
<dbReference type="Proteomes" id="UP000006512">
    <property type="component" value="Unassembled WGS sequence"/>
</dbReference>
<dbReference type="PANTHER" id="PTHR44591:SF22">
    <property type="entry name" value="CHEY SUBFAMILY"/>
    <property type="match status" value="1"/>
</dbReference>
<keyword evidence="5" id="KW-1185">Reference proteome</keyword>
<organism evidence="4 5">
    <name type="scientific">Asticcacaulis biprosthecium C19</name>
    <dbReference type="NCBI Taxonomy" id="715226"/>
    <lineage>
        <taxon>Bacteria</taxon>
        <taxon>Pseudomonadati</taxon>
        <taxon>Pseudomonadota</taxon>
        <taxon>Alphaproteobacteria</taxon>
        <taxon>Caulobacterales</taxon>
        <taxon>Caulobacteraceae</taxon>
        <taxon>Asticcacaulis</taxon>
    </lineage>
</organism>
<dbReference type="Pfam" id="PF00072">
    <property type="entry name" value="Response_reg"/>
    <property type="match status" value="1"/>
</dbReference>
<evidence type="ECO:0000313" key="4">
    <source>
        <dbReference type="EMBL" id="EGF91032.1"/>
    </source>
</evidence>
<dbReference type="InterPro" id="IPR050595">
    <property type="entry name" value="Bact_response_regulator"/>
</dbReference>
<dbReference type="AlphaFoldDB" id="F4QNX4"/>
<evidence type="ECO:0000256" key="2">
    <source>
        <dbReference type="PROSITE-ProRule" id="PRU00169"/>
    </source>
</evidence>
<feature type="domain" description="Response regulatory" evidence="3">
    <location>
        <begin position="3"/>
        <end position="115"/>
    </location>
</feature>
<evidence type="ECO:0000313" key="5">
    <source>
        <dbReference type="Proteomes" id="UP000006512"/>
    </source>
</evidence>
<dbReference type="HOGENOM" id="CLU_000445_69_11_5"/>
<dbReference type="GO" id="GO:0000160">
    <property type="term" value="P:phosphorelay signal transduction system"/>
    <property type="evidence" value="ECO:0007669"/>
    <property type="project" value="InterPro"/>
</dbReference>
<feature type="modified residue" description="4-aspartylphosphate" evidence="2">
    <location>
        <position position="53"/>
    </location>
</feature>
<sequence length="146" mass="15589">MLNILIVEDDLMIADMTEAFLIASGYDVCGIARTVNKALALAAEHLPDLALIDLRLAEGGLGTDVAPQLQRRKRTGILYVSGNAMQFDLTSDDGDGCLVKPYLTRDLLCSLSIVTDIVTTGASTQIHPRGFKLLKPPIPDGIASHG</sequence>
<gene>
    <name evidence="4" type="ORF">ABI_24450</name>
</gene>
<reference evidence="5" key="1">
    <citation type="submission" date="2011-03" db="EMBL/GenBank/DDBJ databases">
        <title>Draft genome sequence of Brevundimonas diminuta.</title>
        <authorList>
            <person name="Brown P.J.B."/>
            <person name="Buechlein A."/>
            <person name="Hemmerich C."/>
            <person name="Brun Y.V."/>
        </authorList>
    </citation>
    <scope>NUCLEOTIDE SEQUENCE [LARGE SCALE GENOMIC DNA]</scope>
    <source>
        <strain evidence="5">C19</strain>
    </source>
</reference>
<dbReference type="STRING" id="715226.ABI_24450"/>
<proteinExistence type="predicted"/>
<dbReference type="OrthoDB" id="9793421at2"/>
<dbReference type="SMART" id="SM00448">
    <property type="entry name" value="REC"/>
    <property type="match status" value="1"/>
</dbReference>
<dbReference type="PROSITE" id="PS50110">
    <property type="entry name" value="RESPONSE_REGULATORY"/>
    <property type="match status" value="1"/>
</dbReference>
<accession>F4QNX4</accession>
<keyword evidence="1 2" id="KW-0597">Phosphoprotein</keyword>
<dbReference type="InterPro" id="IPR011006">
    <property type="entry name" value="CheY-like_superfamily"/>
</dbReference>
<name>F4QNX4_9CAUL</name>
<protein>
    <submittedName>
        <fullName evidence="4">Response regulator</fullName>
    </submittedName>
</protein>